<dbReference type="Pfam" id="PF00153">
    <property type="entry name" value="Mito_carr"/>
    <property type="match status" value="3"/>
</dbReference>
<evidence type="ECO:0000256" key="6">
    <source>
        <dbReference type="ARBA" id="ARBA00022989"/>
    </source>
</evidence>
<organism evidence="11 12">
    <name type="scientific">Brachionus calyciflorus</name>
    <dbReference type="NCBI Taxonomy" id="104777"/>
    <lineage>
        <taxon>Eukaryota</taxon>
        <taxon>Metazoa</taxon>
        <taxon>Spiralia</taxon>
        <taxon>Gnathifera</taxon>
        <taxon>Rotifera</taxon>
        <taxon>Eurotatoria</taxon>
        <taxon>Monogononta</taxon>
        <taxon>Pseudotrocha</taxon>
        <taxon>Ploima</taxon>
        <taxon>Brachionidae</taxon>
        <taxon>Brachionus</taxon>
    </lineage>
</organism>
<feature type="repeat" description="Solcar" evidence="8">
    <location>
        <begin position="111"/>
        <end position="198"/>
    </location>
</feature>
<dbReference type="InterPro" id="IPR018108">
    <property type="entry name" value="MCP_transmembrane"/>
</dbReference>
<keyword evidence="7 8" id="KW-0472">Membrane</keyword>
<evidence type="ECO:0000256" key="9">
    <source>
        <dbReference type="RuleBase" id="RU000488"/>
    </source>
</evidence>
<comment type="similarity">
    <text evidence="2 9">Belongs to the mitochondrial carrier (TC 2.A.29) family.</text>
</comment>
<evidence type="ECO:0000313" key="11">
    <source>
        <dbReference type="EMBL" id="CAF0848095.1"/>
    </source>
</evidence>
<accession>A0A813W0C2</accession>
<evidence type="ECO:0008006" key="13">
    <source>
        <dbReference type="Google" id="ProtNLM"/>
    </source>
</evidence>
<dbReference type="OrthoDB" id="448427at2759"/>
<dbReference type="Gene3D" id="1.50.40.10">
    <property type="entry name" value="Mitochondrial carrier domain"/>
    <property type="match status" value="1"/>
</dbReference>
<comment type="subcellular location">
    <subcellularLocation>
        <location evidence="1">Membrane</location>
        <topology evidence="1">Multi-pass membrane protein</topology>
    </subcellularLocation>
</comment>
<name>A0A813W0C2_9BILA</name>
<keyword evidence="5" id="KW-0677">Repeat</keyword>
<evidence type="ECO:0000256" key="5">
    <source>
        <dbReference type="ARBA" id="ARBA00022737"/>
    </source>
</evidence>
<dbReference type="GO" id="GO:0055085">
    <property type="term" value="P:transmembrane transport"/>
    <property type="evidence" value="ECO:0007669"/>
    <property type="project" value="InterPro"/>
</dbReference>
<evidence type="ECO:0000256" key="8">
    <source>
        <dbReference type="PROSITE-ProRule" id="PRU00282"/>
    </source>
</evidence>
<dbReference type="PANTHER" id="PTHR45618">
    <property type="entry name" value="MITOCHONDRIAL DICARBOXYLATE CARRIER-RELATED"/>
    <property type="match status" value="1"/>
</dbReference>
<feature type="repeat" description="Solcar" evidence="8">
    <location>
        <begin position="207"/>
        <end position="291"/>
    </location>
</feature>
<evidence type="ECO:0000256" key="2">
    <source>
        <dbReference type="ARBA" id="ARBA00006375"/>
    </source>
</evidence>
<keyword evidence="3 9" id="KW-0813">Transport</keyword>
<dbReference type="AlphaFoldDB" id="A0A813W0C2"/>
<reference evidence="11" key="1">
    <citation type="submission" date="2021-02" db="EMBL/GenBank/DDBJ databases">
        <authorList>
            <person name="Nowell W R."/>
        </authorList>
    </citation>
    <scope>NUCLEOTIDE SEQUENCE</scope>
    <source>
        <strain evidence="11">Ploen Becks lab</strain>
    </source>
</reference>
<feature type="transmembrane region" description="Helical" evidence="10">
    <location>
        <begin position="212"/>
        <end position="233"/>
    </location>
</feature>
<keyword evidence="6 10" id="KW-1133">Transmembrane helix</keyword>
<dbReference type="InterPro" id="IPR023395">
    <property type="entry name" value="MCP_dom_sf"/>
</dbReference>
<dbReference type="InterPro" id="IPR050391">
    <property type="entry name" value="Mito_Metabolite_Transporter"/>
</dbReference>
<keyword evidence="4 8" id="KW-0812">Transmembrane</keyword>
<dbReference type="InterPro" id="IPR002067">
    <property type="entry name" value="MCP"/>
</dbReference>
<protein>
    <recommendedName>
        <fullName evidence="13">Mitochondrial dicarboxylate carrier</fullName>
    </recommendedName>
</protein>
<dbReference type="EMBL" id="CAJNOC010001244">
    <property type="protein sequence ID" value="CAF0848095.1"/>
    <property type="molecule type" value="Genomic_DNA"/>
</dbReference>
<evidence type="ECO:0000256" key="7">
    <source>
        <dbReference type="ARBA" id="ARBA00023136"/>
    </source>
</evidence>
<evidence type="ECO:0000256" key="3">
    <source>
        <dbReference type="ARBA" id="ARBA00022448"/>
    </source>
</evidence>
<evidence type="ECO:0000313" key="12">
    <source>
        <dbReference type="Proteomes" id="UP000663879"/>
    </source>
</evidence>
<keyword evidence="12" id="KW-1185">Reference proteome</keyword>
<proteinExistence type="inferred from homology"/>
<dbReference type="PROSITE" id="PS50920">
    <property type="entry name" value="SOLCAR"/>
    <property type="match status" value="3"/>
</dbReference>
<gene>
    <name evidence="11" type="ORF">OXX778_LOCUS8804</name>
</gene>
<evidence type="ECO:0000256" key="1">
    <source>
        <dbReference type="ARBA" id="ARBA00004141"/>
    </source>
</evidence>
<evidence type="ECO:0000256" key="10">
    <source>
        <dbReference type="SAM" id="Phobius"/>
    </source>
</evidence>
<dbReference type="PRINTS" id="PR00926">
    <property type="entry name" value="MITOCARRIER"/>
</dbReference>
<sequence>MSKTNQKVAKKEPWYLGGMASIGAVLITHPLDTIKVQLQTQQQVKFGFVGMTVNIIKTNGFFALYNGISAAILRQATYSTTRFACYEIIKDMVNTSQNKSGNKPKDMPFYQKILIAGVSGALGGIVGAPADLTNVRMQNDSKLPLDQRRNYKHCGEALVRIARTEGPSRLFAGASMASSRGMLVTVGQLAFYDEIKFQLIKSTYFKDNLLTHFTASLSAGVIATVITMPLDVLKTRLMNAKPGEYSSIMHCAKDILKVGPSGFFKGFTPAFVRLGPHTILTFVFLEQLKKFIN</sequence>
<dbReference type="GO" id="GO:0016020">
    <property type="term" value="C:membrane"/>
    <property type="evidence" value="ECO:0007669"/>
    <property type="project" value="UniProtKB-SubCell"/>
</dbReference>
<feature type="repeat" description="Solcar" evidence="8">
    <location>
        <begin position="12"/>
        <end position="92"/>
    </location>
</feature>
<comment type="caution">
    <text evidence="11">The sequence shown here is derived from an EMBL/GenBank/DDBJ whole genome shotgun (WGS) entry which is preliminary data.</text>
</comment>
<dbReference type="SUPFAM" id="SSF103506">
    <property type="entry name" value="Mitochondrial carrier"/>
    <property type="match status" value="1"/>
</dbReference>
<dbReference type="Proteomes" id="UP000663879">
    <property type="component" value="Unassembled WGS sequence"/>
</dbReference>
<evidence type="ECO:0000256" key="4">
    <source>
        <dbReference type="ARBA" id="ARBA00022692"/>
    </source>
</evidence>